<name>A0A090TF73_9VIBR</name>
<keyword evidence="2" id="KW-1185">Reference proteome</keyword>
<dbReference type="EMBL" id="BBMT01000023">
    <property type="protein sequence ID" value="GAL37948.1"/>
    <property type="molecule type" value="Genomic_DNA"/>
</dbReference>
<protein>
    <submittedName>
        <fullName evidence="1">Uncharacterized protein</fullName>
    </submittedName>
</protein>
<dbReference type="Pfam" id="PF12060">
    <property type="entry name" value="DUF3541"/>
    <property type="match status" value="1"/>
</dbReference>
<evidence type="ECO:0000313" key="1">
    <source>
        <dbReference type="EMBL" id="GAL37948.1"/>
    </source>
</evidence>
<comment type="caution">
    <text evidence="1">The sequence shown here is derived from an EMBL/GenBank/DDBJ whole genome shotgun (WGS) entry which is preliminary data.</text>
</comment>
<proteinExistence type="predicted"/>
<reference evidence="1 2" key="2">
    <citation type="submission" date="2014-09" db="EMBL/GenBank/DDBJ databases">
        <authorList>
            <consortium name="NBRP consortium"/>
            <person name="Sawabe T."/>
            <person name="Meirelles P."/>
            <person name="Nakanishi M."/>
            <person name="Sayaka M."/>
            <person name="Hattori M."/>
            <person name="Ohkuma M."/>
        </authorList>
    </citation>
    <scope>NUCLEOTIDE SEQUENCE [LARGE SCALE GENOMIC DNA]</scope>
    <source>
        <strain evidence="1 2">JCM 19240</strain>
    </source>
</reference>
<evidence type="ECO:0000313" key="2">
    <source>
        <dbReference type="Proteomes" id="UP000029224"/>
    </source>
</evidence>
<organism evidence="1 2">
    <name type="scientific">Vibrio maritimus</name>
    <dbReference type="NCBI Taxonomy" id="990268"/>
    <lineage>
        <taxon>Bacteria</taxon>
        <taxon>Pseudomonadati</taxon>
        <taxon>Pseudomonadota</taxon>
        <taxon>Gammaproteobacteria</taxon>
        <taxon>Vibrionales</taxon>
        <taxon>Vibrionaceae</taxon>
        <taxon>Vibrio</taxon>
    </lineage>
</organism>
<dbReference type="AlphaFoldDB" id="A0A090TF73"/>
<reference evidence="1 2" key="1">
    <citation type="submission" date="2014-09" db="EMBL/GenBank/DDBJ databases">
        <title>Vibrio maritimus JCM 19240. (C210) whole genome shotgun sequence.</title>
        <authorList>
            <person name="Sawabe T."/>
            <person name="Meirelles P."/>
            <person name="Nakanishi M."/>
            <person name="Sayaka M."/>
            <person name="Hattori M."/>
            <person name="Ohkuma M."/>
        </authorList>
    </citation>
    <scope>NUCLEOTIDE SEQUENCE [LARGE SCALE GENOMIC DNA]</scope>
    <source>
        <strain evidence="1 2">JCM 19240</strain>
    </source>
</reference>
<gene>
    <name evidence="1" type="ORF">JCM19240_4515</name>
</gene>
<sequence length="109" mass="12631">MYRQTQDEKYHTTILVDLANVTDRLNQIAEEVTTPKAIRQHSLARLNEYKKGKDERSQRRYAATKNNPDYFYMGSTFYGISQGCKSMGSLINQTDNYAKCYEATILKAF</sequence>
<dbReference type="InterPro" id="IPR021928">
    <property type="entry name" value="DUF3541"/>
</dbReference>
<accession>A0A090TF73</accession>
<dbReference type="Proteomes" id="UP000029224">
    <property type="component" value="Unassembled WGS sequence"/>
</dbReference>